<reference evidence="1 2" key="1">
    <citation type="submission" date="2019-04" db="EMBL/GenBank/DDBJ databases">
        <title>Streptomyces oryziradicis sp. nov., a novel actinomycete isolated from rhizosphere soil of rice (Oryza sativa L.).</title>
        <authorList>
            <person name="Li C."/>
        </authorList>
    </citation>
    <scope>NUCLEOTIDE SEQUENCE [LARGE SCALE GENOMIC DNA]</scope>
    <source>
        <strain evidence="1 2">NEAU-C40</strain>
    </source>
</reference>
<organism evidence="1 2">
    <name type="scientific">Actinacidiphila oryziradicis</name>
    <dbReference type="NCBI Taxonomy" id="2571141"/>
    <lineage>
        <taxon>Bacteria</taxon>
        <taxon>Bacillati</taxon>
        <taxon>Actinomycetota</taxon>
        <taxon>Actinomycetes</taxon>
        <taxon>Kitasatosporales</taxon>
        <taxon>Streptomycetaceae</taxon>
        <taxon>Actinacidiphila</taxon>
    </lineage>
</organism>
<gene>
    <name evidence="1" type="ORF">FCI23_53915</name>
</gene>
<name>A0A4U0RFV2_9ACTN</name>
<dbReference type="Proteomes" id="UP000305778">
    <property type="component" value="Unassembled WGS sequence"/>
</dbReference>
<dbReference type="EMBL" id="SUMC01000230">
    <property type="protein sequence ID" value="TJZ94359.1"/>
    <property type="molecule type" value="Genomic_DNA"/>
</dbReference>
<comment type="caution">
    <text evidence="1">The sequence shown here is derived from an EMBL/GenBank/DDBJ whole genome shotgun (WGS) entry which is preliminary data.</text>
</comment>
<dbReference type="AlphaFoldDB" id="A0A4U0RFV2"/>
<sequence length="215" mass="24079">MNETSSVQQLSQEKTIDLLLQRSGRNTRTVPIRRAFVQNPLNSGAGPLAKLVHHKQVRALDLLLLVHAVASAGDFSVTEWSTTWARTLGKYDDSSGPAAVSRAWKTLGNLQLISRTRENRKTKITKLKEDGLGLPYAPPRGEKYFQVPFEYWTGGFNRTLTLSAKAMLLIALSQRKYQFALPQERMPEWYGISADVAGKGLQELRRKNVLIVTGE</sequence>
<dbReference type="RefSeq" id="WP_136731516.1">
    <property type="nucleotide sequence ID" value="NZ_SUMC01000230.1"/>
</dbReference>
<evidence type="ECO:0000313" key="1">
    <source>
        <dbReference type="EMBL" id="TJZ94359.1"/>
    </source>
</evidence>
<dbReference type="OrthoDB" id="4188495at2"/>
<proteinExistence type="predicted"/>
<evidence type="ECO:0000313" key="2">
    <source>
        <dbReference type="Proteomes" id="UP000305778"/>
    </source>
</evidence>
<accession>A0A4U0RFV2</accession>
<keyword evidence="2" id="KW-1185">Reference proteome</keyword>
<protein>
    <submittedName>
        <fullName evidence="1">Uncharacterized protein</fullName>
    </submittedName>
</protein>